<keyword evidence="1" id="KW-0472">Membrane</keyword>
<accession>A0A5C1AHV6</accession>
<dbReference type="OrthoDB" id="292066at2"/>
<feature type="transmembrane region" description="Helical" evidence="1">
    <location>
        <begin position="33"/>
        <end position="51"/>
    </location>
</feature>
<keyword evidence="3" id="KW-1185">Reference proteome</keyword>
<proteinExistence type="predicted"/>
<protein>
    <submittedName>
        <fullName evidence="2">Uncharacterized protein</fullName>
    </submittedName>
</protein>
<evidence type="ECO:0000256" key="1">
    <source>
        <dbReference type="SAM" id="Phobius"/>
    </source>
</evidence>
<dbReference type="KEGG" id="lrs:PX52LOC_04761"/>
<dbReference type="RefSeq" id="WP_149112326.1">
    <property type="nucleotide sequence ID" value="NZ_CP042425.1"/>
</dbReference>
<gene>
    <name evidence="2" type="ORF">PX52LOC_04761</name>
</gene>
<organism evidence="2 3">
    <name type="scientific">Limnoglobus roseus</name>
    <dbReference type="NCBI Taxonomy" id="2598579"/>
    <lineage>
        <taxon>Bacteria</taxon>
        <taxon>Pseudomonadati</taxon>
        <taxon>Planctomycetota</taxon>
        <taxon>Planctomycetia</taxon>
        <taxon>Gemmatales</taxon>
        <taxon>Gemmataceae</taxon>
        <taxon>Limnoglobus</taxon>
    </lineage>
</organism>
<dbReference type="AlphaFoldDB" id="A0A5C1AHV6"/>
<evidence type="ECO:0000313" key="2">
    <source>
        <dbReference type="EMBL" id="QEL17757.1"/>
    </source>
</evidence>
<keyword evidence="1" id="KW-1133">Transmembrane helix</keyword>
<feature type="transmembrane region" description="Helical" evidence="1">
    <location>
        <begin position="63"/>
        <end position="88"/>
    </location>
</feature>
<sequence>MSEDVVEIGSPRAAGMCPATCRRHAVGRRLLGLAGWLTAACTAVAVAFLPFDAGESLCGIWGCFPPVTALAALHLLWAVGFAMTVWTVTTEWPAALRPLGWLLVFTAVATAAAVPGRDVFRWFDHVPAEDHHYWPRRLGYTLATRTDVPLAQTLAAGVAYLMLGRRVGVDRAAPSTNQPAQVVNVLVPSSLEKS</sequence>
<dbReference type="EMBL" id="CP042425">
    <property type="protein sequence ID" value="QEL17757.1"/>
    <property type="molecule type" value="Genomic_DNA"/>
</dbReference>
<evidence type="ECO:0000313" key="3">
    <source>
        <dbReference type="Proteomes" id="UP000324974"/>
    </source>
</evidence>
<dbReference type="Proteomes" id="UP000324974">
    <property type="component" value="Chromosome"/>
</dbReference>
<reference evidence="3" key="1">
    <citation type="submission" date="2019-08" db="EMBL/GenBank/DDBJ databases">
        <title>Limnoglobus roseus gen. nov., sp. nov., a novel freshwater planctomycete with a giant genome from the family Gemmataceae.</title>
        <authorList>
            <person name="Kulichevskaya I.S."/>
            <person name="Naumoff D.G."/>
            <person name="Miroshnikov K."/>
            <person name="Ivanova A."/>
            <person name="Philippov D.A."/>
            <person name="Hakobyan A."/>
            <person name="Rijpstra I.C."/>
            <person name="Sinninghe Damste J.S."/>
            <person name="Liesack W."/>
            <person name="Dedysh S.N."/>
        </authorList>
    </citation>
    <scope>NUCLEOTIDE SEQUENCE [LARGE SCALE GENOMIC DNA]</scope>
    <source>
        <strain evidence="3">PX52</strain>
    </source>
</reference>
<keyword evidence="1" id="KW-0812">Transmembrane</keyword>
<name>A0A5C1AHV6_9BACT</name>
<feature type="transmembrane region" description="Helical" evidence="1">
    <location>
        <begin position="94"/>
        <end position="114"/>
    </location>
</feature>